<name>A0ABT4ZHY8_9RHOB</name>
<protein>
    <submittedName>
        <fullName evidence="1">Uncharacterized protein</fullName>
    </submittedName>
</protein>
<evidence type="ECO:0000313" key="1">
    <source>
        <dbReference type="EMBL" id="MDB6178972.1"/>
    </source>
</evidence>
<proteinExistence type="predicted"/>
<sequence>MIRQPTSAEDQYSFWRRSVSGERVARIEDDPQPGFYKRRMVKDGPFVPVEIWMDQEIDPITGELTAPETYLAICNAHPCDPLEVWTYCRPISAEEYDALTGARQSIPAMADTHTKIDLGQLAAIRP</sequence>
<gene>
    <name evidence="1" type="ORF">PAF17_15885</name>
</gene>
<comment type="caution">
    <text evidence="1">The sequence shown here is derived from an EMBL/GenBank/DDBJ whole genome shotgun (WGS) entry which is preliminary data.</text>
</comment>
<keyword evidence="2" id="KW-1185">Reference proteome</keyword>
<dbReference type="Proteomes" id="UP001165641">
    <property type="component" value="Unassembled WGS sequence"/>
</dbReference>
<organism evidence="1 2">
    <name type="scientific">Paracoccus onchidii</name>
    <dbReference type="NCBI Taxonomy" id="3017813"/>
    <lineage>
        <taxon>Bacteria</taxon>
        <taxon>Pseudomonadati</taxon>
        <taxon>Pseudomonadota</taxon>
        <taxon>Alphaproteobacteria</taxon>
        <taxon>Rhodobacterales</taxon>
        <taxon>Paracoccaceae</taxon>
        <taxon>Paracoccus</taxon>
    </lineage>
</organism>
<dbReference type="RefSeq" id="WP_271890088.1">
    <property type="nucleotide sequence ID" value="NZ_JAQBIE010000024.1"/>
</dbReference>
<accession>A0ABT4ZHY8</accession>
<reference evidence="1" key="1">
    <citation type="submission" date="2022-12" db="EMBL/GenBank/DDBJ databases">
        <title>Paracoccus onchidii sp. nov., isolated from a marine invertebrate from the South China Sea.</title>
        <authorList>
            <person name="Xu S."/>
            <person name="Liu Z."/>
            <person name="Xu Y."/>
        </authorList>
    </citation>
    <scope>NUCLEOTIDE SEQUENCE</scope>
    <source>
        <strain evidence="1">Z330</strain>
    </source>
</reference>
<dbReference type="EMBL" id="JAQBIE010000024">
    <property type="protein sequence ID" value="MDB6178972.1"/>
    <property type="molecule type" value="Genomic_DNA"/>
</dbReference>
<evidence type="ECO:0000313" key="2">
    <source>
        <dbReference type="Proteomes" id="UP001165641"/>
    </source>
</evidence>